<reference evidence="1 2" key="1">
    <citation type="submission" date="2016-11" db="EMBL/GenBank/DDBJ databases">
        <title>Complete Genome Sequence of Bradyrhizobium sp. strain J5, an isolated from soybean nodule in Hokkaido.</title>
        <authorList>
            <person name="Kanehara K."/>
        </authorList>
    </citation>
    <scope>NUCLEOTIDE SEQUENCE [LARGE SCALE GENOMIC DNA]</scope>
    <source>
        <strain evidence="1 2">J5</strain>
    </source>
</reference>
<dbReference type="RefSeq" id="WP_071909724.1">
    <property type="nucleotide sequence ID" value="NZ_CP017637.1"/>
</dbReference>
<dbReference type="InterPro" id="IPR005152">
    <property type="entry name" value="Lipase_secreted"/>
</dbReference>
<dbReference type="PIRSF" id="PIRSF029171">
    <property type="entry name" value="Esterase_LipA"/>
    <property type="match status" value="1"/>
</dbReference>
<dbReference type="GO" id="GO:0004806">
    <property type="term" value="F:triacylglycerol lipase activity"/>
    <property type="evidence" value="ECO:0007669"/>
    <property type="project" value="InterPro"/>
</dbReference>
<dbReference type="Gene3D" id="3.40.50.1820">
    <property type="entry name" value="alpha/beta hydrolase"/>
    <property type="match status" value="2"/>
</dbReference>
<protein>
    <submittedName>
        <fullName evidence="1">Lipase</fullName>
    </submittedName>
</protein>
<dbReference type="AlphaFoldDB" id="A0A1L3F5U0"/>
<accession>A0A1L3F5U0</accession>
<evidence type="ECO:0000313" key="1">
    <source>
        <dbReference type="EMBL" id="APG08666.1"/>
    </source>
</evidence>
<dbReference type="PANTHER" id="PTHR34853">
    <property type="match status" value="1"/>
</dbReference>
<dbReference type="Pfam" id="PF03583">
    <property type="entry name" value="LIP"/>
    <property type="match status" value="1"/>
</dbReference>
<dbReference type="GO" id="GO:0016042">
    <property type="term" value="P:lipid catabolic process"/>
    <property type="evidence" value="ECO:0007669"/>
    <property type="project" value="InterPro"/>
</dbReference>
<dbReference type="InterPro" id="IPR029058">
    <property type="entry name" value="AB_hydrolase_fold"/>
</dbReference>
<name>A0A1L3F5U0_BRAJP</name>
<dbReference type="EMBL" id="CP017637">
    <property type="protein sequence ID" value="APG08666.1"/>
    <property type="molecule type" value="Genomic_DNA"/>
</dbReference>
<evidence type="ECO:0000313" key="2">
    <source>
        <dbReference type="Proteomes" id="UP000181962"/>
    </source>
</evidence>
<sequence>MRRTGLQMLSLFGRAVMAALVMFAGLVAARAQSPFYDAPASLADGPPGSLVRQEPMDGAPLGASSYRVLYRSTGLKGEPILVSGVVIVPQGPPPPGGRPIVAWAHPTSGIVPRCAPSLAIFLFQQIQGLRSMVARGYIVAATDYPGLGTPGPHPYLVGESEGRAVLDIVRVARDLPGAGGTKDFTLWGHSQGGQAVLFAGQLAPSYAPDLHLLGVAAAAPATDLATLMSDDINSVGGKNITAMTLWSWHRVYGAALDGVLDPRALPVIDRLARECIEGPFDIFIRQRTERPLQKYFLTVPDPTKREPWRSLLEKNSAGTLPAGMPVFLAQGTVDQIIRPAVTRAYMGRLCKAGSPVKMVTLPNIGHGRAAQASTMAAVNWMTDRFAGKPAPNDCGG</sequence>
<organism evidence="1 2">
    <name type="scientific">Bradyrhizobium japonicum</name>
    <dbReference type="NCBI Taxonomy" id="375"/>
    <lineage>
        <taxon>Bacteria</taxon>
        <taxon>Pseudomonadati</taxon>
        <taxon>Pseudomonadota</taxon>
        <taxon>Alphaproteobacteria</taxon>
        <taxon>Hyphomicrobiales</taxon>
        <taxon>Nitrobacteraceae</taxon>
        <taxon>Bradyrhizobium</taxon>
    </lineage>
</organism>
<gene>
    <name evidence="1" type="ORF">BKD09_10020</name>
</gene>
<dbReference type="Proteomes" id="UP000181962">
    <property type="component" value="Chromosome"/>
</dbReference>
<dbReference type="SUPFAM" id="SSF53474">
    <property type="entry name" value="alpha/beta-Hydrolases"/>
    <property type="match status" value="1"/>
</dbReference>
<proteinExistence type="predicted"/>
<dbReference type="OrthoDB" id="9955at2"/>
<dbReference type="PANTHER" id="PTHR34853:SF1">
    <property type="entry name" value="LIPASE 5"/>
    <property type="match status" value="1"/>
</dbReference>